<organism evidence="2 3">
    <name type="scientific">Bionectria ochroleuca</name>
    <name type="common">Gliocladium roseum</name>
    <dbReference type="NCBI Taxonomy" id="29856"/>
    <lineage>
        <taxon>Eukaryota</taxon>
        <taxon>Fungi</taxon>
        <taxon>Dikarya</taxon>
        <taxon>Ascomycota</taxon>
        <taxon>Pezizomycotina</taxon>
        <taxon>Sordariomycetes</taxon>
        <taxon>Hypocreomycetidae</taxon>
        <taxon>Hypocreales</taxon>
        <taxon>Bionectriaceae</taxon>
        <taxon>Clonostachys</taxon>
    </lineage>
</organism>
<accession>A0ABY6U7X9</accession>
<protein>
    <recommendedName>
        <fullName evidence="4">Transcription factor domain-containing protein</fullName>
    </recommendedName>
</protein>
<evidence type="ECO:0000256" key="1">
    <source>
        <dbReference type="SAM" id="MobiDB-lite"/>
    </source>
</evidence>
<proteinExistence type="predicted"/>
<evidence type="ECO:0000313" key="3">
    <source>
        <dbReference type="Proteomes" id="UP000766486"/>
    </source>
</evidence>
<evidence type="ECO:0000313" key="2">
    <source>
        <dbReference type="EMBL" id="VUC26863.1"/>
    </source>
</evidence>
<name>A0ABY6U7X9_BIOOC</name>
<comment type="caution">
    <text evidence="2">The sequence shown here is derived from an EMBL/GenBank/DDBJ whole genome shotgun (WGS) entry which is preliminary data.</text>
</comment>
<reference evidence="2 3" key="1">
    <citation type="submission" date="2019-06" db="EMBL/GenBank/DDBJ databases">
        <authorList>
            <person name="Broberg M."/>
        </authorList>
    </citation>
    <scope>NUCLEOTIDE SEQUENCE [LARGE SCALE GENOMIC DNA]</scope>
</reference>
<feature type="compositionally biased region" description="Polar residues" evidence="1">
    <location>
        <begin position="269"/>
        <end position="283"/>
    </location>
</feature>
<dbReference type="Proteomes" id="UP000766486">
    <property type="component" value="Unassembled WGS sequence"/>
</dbReference>
<evidence type="ECO:0008006" key="4">
    <source>
        <dbReference type="Google" id="ProtNLM"/>
    </source>
</evidence>
<dbReference type="EMBL" id="CABFNS010000758">
    <property type="protein sequence ID" value="VUC26863.1"/>
    <property type="molecule type" value="Genomic_DNA"/>
</dbReference>
<keyword evidence="3" id="KW-1185">Reference proteome</keyword>
<gene>
    <name evidence="2" type="ORF">CLO192961_LOCUS197990</name>
</gene>
<feature type="region of interest" description="Disordered" evidence="1">
    <location>
        <begin position="261"/>
        <end position="286"/>
    </location>
</feature>
<sequence>MDGRWQFWGVYQQEQYIANNFNRVSRQREIKATVLYPAEVFDDDDIDETRTWYRNDKVSFLRGWNFCTDLYRLIEHVDSTNREVNTMNSASGPGSVITSFLSRLKTPAHFASDTLALISSMHRELPPELKKVRAMTGDLDTDRFGFIASNILVTTQTLKMQLIGPERSSVHQRCAIVSELLDELSTIPVAYFHASNTCSLHHVAHIGHLLGNIVQKPLSPWAYHQVRNLLLVLASFLDRIGADRPTSVGLSAKIRAHVSRIDQMRQDSTRQGIPGSSTTSSNLPLGHSALGSNWGAGAATAQDTSLQDVPTSLVAPLIRSPTYASGGADNTPGPQLPDQNYLSMMDIVQQLDFASMGTGNPGNGQDVLLNQPLEILEPSGLGQQSNDFFDSWPF</sequence>